<dbReference type="PANTHER" id="PTHR42080:SF3">
    <property type="entry name" value="SRR1-LIKE DOMAIN-CONTAINING PROTEIN"/>
    <property type="match status" value="1"/>
</dbReference>
<evidence type="ECO:0000313" key="2">
    <source>
        <dbReference type="EMBL" id="KIW16836.1"/>
    </source>
</evidence>
<reference evidence="2 3" key="1">
    <citation type="submission" date="2015-01" db="EMBL/GenBank/DDBJ databases">
        <title>The Genome Sequence of Exophiala spinifera CBS89968.</title>
        <authorList>
            <consortium name="The Broad Institute Genomics Platform"/>
            <person name="Cuomo C."/>
            <person name="de Hoog S."/>
            <person name="Gorbushina A."/>
            <person name="Stielow B."/>
            <person name="Teixiera M."/>
            <person name="Abouelleil A."/>
            <person name="Chapman S.B."/>
            <person name="Priest M."/>
            <person name="Young S.K."/>
            <person name="Wortman J."/>
            <person name="Nusbaum C."/>
            <person name="Birren B."/>
        </authorList>
    </citation>
    <scope>NUCLEOTIDE SEQUENCE [LARGE SCALE GENOMIC DNA]</scope>
    <source>
        <strain evidence="2 3">CBS 89968</strain>
    </source>
</reference>
<gene>
    <name evidence="2" type="ORF">PV08_04026</name>
</gene>
<accession>A0A0D1YNX5</accession>
<keyword evidence="3" id="KW-1185">Reference proteome</keyword>
<dbReference type="AlphaFoldDB" id="A0A0D1YNX5"/>
<dbReference type="HOGENOM" id="CLU_1478485_0_0_1"/>
<evidence type="ECO:0000313" key="3">
    <source>
        <dbReference type="Proteomes" id="UP000053328"/>
    </source>
</evidence>
<dbReference type="InterPro" id="IPR012942">
    <property type="entry name" value="SRR1-like"/>
</dbReference>
<dbReference type="GeneID" id="27331109"/>
<protein>
    <recommendedName>
        <fullName evidence="1">SRR1-like domain-containing protein</fullName>
    </recommendedName>
</protein>
<dbReference type="VEuPathDB" id="FungiDB:PV08_04026"/>
<dbReference type="EMBL" id="KN847494">
    <property type="protein sequence ID" value="KIW16836.1"/>
    <property type="molecule type" value="Genomic_DNA"/>
</dbReference>
<dbReference type="Proteomes" id="UP000053328">
    <property type="component" value="Unassembled WGS sequence"/>
</dbReference>
<proteinExistence type="predicted"/>
<dbReference type="PANTHER" id="PTHR42080">
    <property type="entry name" value="SRR1 DOMAIN-CONTAINING PROTEIN"/>
    <property type="match status" value="1"/>
</dbReference>
<organism evidence="2 3">
    <name type="scientific">Exophiala spinifera</name>
    <dbReference type="NCBI Taxonomy" id="91928"/>
    <lineage>
        <taxon>Eukaryota</taxon>
        <taxon>Fungi</taxon>
        <taxon>Dikarya</taxon>
        <taxon>Ascomycota</taxon>
        <taxon>Pezizomycotina</taxon>
        <taxon>Eurotiomycetes</taxon>
        <taxon>Chaetothyriomycetidae</taxon>
        <taxon>Chaetothyriales</taxon>
        <taxon>Herpotrichiellaceae</taxon>
        <taxon>Exophiala</taxon>
    </lineage>
</organism>
<name>A0A0D1YNX5_9EURO</name>
<evidence type="ECO:0000259" key="1">
    <source>
        <dbReference type="Pfam" id="PF07985"/>
    </source>
</evidence>
<sequence>MALHDEFRGRTRSAFQHALILTLRDILSKRHESVNDIKCYAQDPFYTDIDREVLERSGITVLNNPQGFLEVDDSTVVLSFCPDVPVRQVIAEIALPAMMIWDKIRFFENELEKSLTTDPNSPRLSKMIQSRYEEIEFPGHLEAFEPVSIYVRQEV</sequence>
<dbReference type="RefSeq" id="XP_016237052.1">
    <property type="nucleotide sequence ID" value="XM_016378375.1"/>
</dbReference>
<dbReference type="OrthoDB" id="5230585at2759"/>
<feature type="domain" description="SRR1-like" evidence="1">
    <location>
        <begin position="8"/>
        <end position="150"/>
    </location>
</feature>
<dbReference type="Pfam" id="PF07985">
    <property type="entry name" value="SRR1"/>
    <property type="match status" value="1"/>
</dbReference>